<organism evidence="2 3">
    <name type="scientific">Falsarthrobacter nasiphocae</name>
    <dbReference type="NCBI Taxonomy" id="189863"/>
    <lineage>
        <taxon>Bacteria</taxon>
        <taxon>Bacillati</taxon>
        <taxon>Actinomycetota</taxon>
        <taxon>Actinomycetes</taxon>
        <taxon>Micrococcales</taxon>
        <taxon>Micrococcaceae</taxon>
        <taxon>Falsarthrobacter</taxon>
    </lineage>
</organism>
<reference evidence="2" key="1">
    <citation type="submission" date="2023-07" db="EMBL/GenBank/DDBJ databases">
        <title>Sequencing the genomes of 1000 actinobacteria strains.</title>
        <authorList>
            <person name="Klenk H.-P."/>
        </authorList>
    </citation>
    <scope>NUCLEOTIDE SEQUENCE</scope>
    <source>
        <strain evidence="2">DSM 13988</strain>
    </source>
</reference>
<evidence type="ECO:0000256" key="1">
    <source>
        <dbReference type="SAM" id="SignalP"/>
    </source>
</evidence>
<keyword evidence="1" id="KW-0732">Signal</keyword>
<feature type="chain" id="PRO_5042224143" description="Lipoprotein" evidence="1">
    <location>
        <begin position="29"/>
        <end position="278"/>
    </location>
</feature>
<proteinExistence type="predicted"/>
<dbReference type="EMBL" id="JAVDUI010000001">
    <property type="protein sequence ID" value="MDR6892167.1"/>
    <property type="molecule type" value="Genomic_DNA"/>
</dbReference>
<feature type="signal peptide" evidence="1">
    <location>
        <begin position="1"/>
        <end position="28"/>
    </location>
</feature>
<protein>
    <recommendedName>
        <fullName evidence="4">Lipoprotein</fullName>
    </recommendedName>
</protein>
<gene>
    <name evidence="2" type="ORF">J2S35_001107</name>
</gene>
<evidence type="ECO:0008006" key="4">
    <source>
        <dbReference type="Google" id="ProtNLM"/>
    </source>
</evidence>
<sequence length="278" mass="29922">MSSYRSLLVIAVASLLAVSGCTTTPANAPQDQISPTPTKARLDPSTGAITLPLNAYAPTVADKKAGQKAIDLAMRACMKPTGVIVPDTSVTIPEEDRIYGIWSKAKASKYGYQLPPREGSEDLDLSTLSATQNQAWDDCLNRLNGVPGANLPGVTLDSLSEQLRLKARLTAQANPAWNEYVGAWKTCLRSKGHHIEDGAEKWSPDKPDGLSRENEIRMAVDDVACKESTGMIQKLADLEASYQQTLVTQNEAALKAQRDAIDKEVAAAKRYAATHSAQ</sequence>
<evidence type="ECO:0000313" key="2">
    <source>
        <dbReference type="EMBL" id="MDR6892167.1"/>
    </source>
</evidence>
<comment type="caution">
    <text evidence="2">The sequence shown here is derived from an EMBL/GenBank/DDBJ whole genome shotgun (WGS) entry which is preliminary data.</text>
</comment>
<dbReference type="RefSeq" id="WP_309850787.1">
    <property type="nucleotide sequence ID" value="NZ_BAAAIU010000005.1"/>
</dbReference>
<dbReference type="PROSITE" id="PS51257">
    <property type="entry name" value="PROKAR_LIPOPROTEIN"/>
    <property type="match status" value="1"/>
</dbReference>
<accession>A0AAE3YH37</accession>
<name>A0AAE3YH37_9MICC</name>
<keyword evidence="3" id="KW-1185">Reference proteome</keyword>
<evidence type="ECO:0000313" key="3">
    <source>
        <dbReference type="Proteomes" id="UP001247307"/>
    </source>
</evidence>
<dbReference type="Proteomes" id="UP001247307">
    <property type="component" value="Unassembled WGS sequence"/>
</dbReference>
<dbReference type="AlphaFoldDB" id="A0AAE3YH37"/>